<reference evidence="4" key="1">
    <citation type="submission" date="2021-06" db="EMBL/GenBank/DDBJ databases">
        <authorList>
            <person name="Kallberg Y."/>
            <person name="Tangrot J."/>
            <person name="Rosling A."/>
        </authorList>
    </citation>
    <scope>NUCLEOTIDE SEQUENCE</scope>
    <source>
        <strain evidence="4">BR232B</strain>
    </source>
</reference>
<dbReference type="InterPro" id="IPR001452">
    <property type="entry name" value="SH3_domain"/>
</dbReference>
<dbReference type="PROSITE" id="PS50002">
    <property type="entry name" value="SH3"/>
    <property type="match status" value="2"/>
</dbReference>
<feature type="domain" description="SH3" evidence="3">
    <location>
        <begin position="27"/>
        <end position="87"/>
    </location>
</feature>
<protein>
    <submittedName>
        <fullName evidence="4">6325_t:CDS:1</fullName>
    </submittedName>
</protein>
<dbReference type="SUPFAM" id="SSF50044">
    <property type="entry name" value="SH3-domain"/>
    <property type="match status" value="2"/>
</dbReference>
<evidence type="ECO:0000256" key="2">
    <source>
        <dbReference type="PROSITE-ProRule" id="PRU00192"/>
    </source>
</evidence>
<proteinExistence type="predicted"/>
<accession>A0A9N9B155</accession>
<dbReference type="PANTHER" id="PTHR10829:SF25">
    <property type="entry name" value="DREBRIN-LIKE PROTEIN"/>
    <property type="match status" value="1"/>
</dbReference>
<dbReference type="PRINTS" id="PR00452">
    <property type="entry name" value="SH3DOMAIN"/>
</dbReference>
<evidence type="ECO:0000313" key="5">
    <source>
        <dbReference type="Proteomes" id="UP000789739"/>
    </source>
</evidence>
<keyword evidence="1 2" id="KW-0728">SH3 domain</keyword>
<name>A0A9N9B155_9GLOM</name>
<feature type="domain" description="SH3" evidence="3">
    <location>
        <begin position="97"/>
        <end position="157"/>
    </location>
</feature>
<evidence type="ECO:0000256" key="1">
    <source>
        <dbReference type="ARBA" id="ARBA00022443"/>
    </source>
</evidence>
<dbReference type="GO" id="GO:0030864">
    <property type="term" value="C:cortical actin cytoskeleton"/>
    <property type="evidence" value="ECO:0007669"/>
    <property type="project" value="TreeGrafter"/>
</dbReference>
<dbReference type="Pfam" id="PF00018">
    <property type="entry name" value="SH3_1"/>
    <property type="match status" value="1"/>
</dbReference>
<dbReference type="GO" id="GO:0030833">
    <property type="term" value="P:regulation of actin filament polymerization"/>
    <property type="evidence" value="ECO:0007669"/>
    <property type="project" value="TreeGrafter"/>
</dbReference>
<organism evidence="4 5">
    <name type="scientific">Paraglomus brasilianum</name>
    <dbReference type="NCBI Taxonomy" id="144538"/>
    <lineage>
        <taxon>Eukaryota</taxon>
        <taxon>Fungi</taxon>
        <taxon>Fungi incertae sedis</taxon>
        <taxon>Mucoromycota</taxon>
        <taxon>Glomeromycotina</taxon>
        <taxon>Glomeromycetes</taxon>
        <taxon>Paraglomerales</taxon>
        <taxon>Paraglomeraceae</taxon>
        <taxon>Paraglomus</taxon>
    </lineage>
</organism>
<dbReference type="SMART" id="SM00326">
    <property type="entry name" value="SH3"/>
    <property type="match status" value="2"/>
</dbReference>
<dbReference type="OrthoDB" id="5971719at2759"/>
<gene>
    <name evidence="4" type="ORF">PBRASI_LOCUS5010</name>
</gene>
<keyword evidence="5" id="KW-1185">Reference proteome</keyword>
<evidence type="ECO:0000313" key="4">
    <source>
        <dbReference type="EMBL" id="CAG8549514.1"/>
    </source>
</evidence>
<comment type="caution">
    <text evidence="4">The sequence shown here is derived from an EMBL/GenBank/DDBJ whole genome shotgun (WGS) entry which is preliminary data.</text>
</comment>
<dbReference type="Proteomes" id="UP000789739">
    <property type="component" value="Unassembled WGS sequence"/>
</dbReference>
<feature type="non-terminal residue" evidence="4">
    <location>
        <position position="1"/>
    </location>
</feature>
<dbReference type="GO" id="GO:0005884">
    <property type="term" value="C:actin filament"/>
    <property type="evidence" value="ECO:0007669"/>
    <property type="project" value="TreeGrafter"/>
</dbReference>
<evidence type="ECO:0000259" key="3">
    <source>
        <dbReference type="PROSITE" id="PS50002"/>
    </source>
</evidence>
<dbReference type="Pfam" id="PF14604">
    <property type="entry name" value="SH3_9"/>
    <property type="match status" value="1"/>
</dbReference>
<dbReference type="GO" id="GO:0030427">
    <property type="term" value="C:site of polarized growth"/>
    <property type="evidence" value="ECO:0007669"/>
    <property type="project" value="TreeGrafter"/>
</dbReference>
<dbReference type="GO" id="GO:0051015">
    <property type="term" value="F:actin filament binding"/>
    <property type="evidence" value="ECO:0007669"/>
    <property type="project" value="TreeGrafter"/>
</dbReference>
<dbReference type="Gene3D" id="2.30.30.40">
    <property type="entry name" value="SH3 Domains"/>
    <property type="match status" value="2"/>
</dbReference>
<dbReference type="InterPro" id="IPR036028">
    <property type="entry name" value="SH3-like_dom_sf"/>
</dbReference>
<dbReference type="AlphaFoldDB" id="A0A9N9B155"/>
<sequence>SDGSIGLFPANYVRIEPEAYDHVGEEDSGYMAVAIYSYTTDEPDEISFTKGAIITNITFESDNWWHGTASDGSIGLFPANYVEIIEPEVYDHTGEEDSGYMAVAIYSCTADKPDEISFTEGAVITNITFEYDDWWQGTAPDGSIGLFPANYVELSQE</sequence>
<dbReference type="PANTHER" id="PTHR10829">
    <property type="entry name" value="CORTACTIN AND DREBRIN"/>
    <property type="match status" value="1"/>
</dbReference>
<dbReference type="EMBL" id="CAJVPI010000554">
    <property type="protein sequence ID" value="CAG8549514.1"/>
    <property type="molecule type" value="Genomic_DNA"/>
</dbReference>